<comment type="caution">
    <text evidence="8">The sequence shown here is derived from an EMBL/GenBank/DDBJ whole genome shotgun (WGS) entry which is preliminary data.</text>
</comment>
<dbReference type="PANTHER" id="PTHR11579">
    <property type="entry name" value="PROTEIN-L-ISOASPARTATE O-METHYLTRANSFERASE"/>
    <property type="match status" value="1"/>
</dbReference>
<evidence type="ECO:0000313" key="9">
    <source>
        <dbReference type="Proteomes" id="UP000216312"/>
    </source>
</evidence>
<dbReference type="GO" id="GO:0004719">
    <property type="term" value="F:protein-L-isoaspartate (D-aspartate) O-methyltransferase activity"/>
    <property type="evidence" value="ECO:0007669"/>
    <property type="project" value="UniProtKB-UniRule"/>
</dbReference>
<comment type="subcellular location">
    <subcellularLocation>
        <location evidence="1 7">Cytoplasm</location>
    </subcellularLocation>
</comment>
<dbReference type="PROSITE" id="PS01279">
    <property type="entry name" value="PCMT"/>
    <property type="match status" value="1"/>
</dbReference>
<dbReference type="Pfam" id="PF01135">
    <property type="entry name" value="PCMT"/>
    <property type="match status" value="1"/>
</dbReference>
<dbReference type="GO" id="GO:0030091">
    <property type="term" value="P:protein repair"/>
    <property type="evidence" value="ECO:0007669"/>
    <property type="project" value="UniProtKB-UniRule"/>
</dbReference>
<protein>
    <recommendedName>
        <fullName evidence="7">Protein-L-isoaspartate O-methyltransferase</fullName>
        <ecNumber evidence="7">2.1.1.77</ecNumber>
    </recommendedName>
    <alternativeName>
        <fullName evidence="7">L-isoaspartyl protein carboxyl methyltransferase</fullName>
    </alternativeName>
    <alternativeName>
        <fullName evidence="7">Protein L-isoaspartyl methyltransferase</fullName>
    </alternativeName>
    <alternativeName>
        <fullName evidence="7">Protein-beta-aspartate methyltransferase</fullName>
        <shortName evidence="7">PIMT</shortName>
    </alternativeName>
</protein>
<comment type="function">
    <text evidence="7">Catalyzes the methyl esterification of L-isoaspartyl residues in peptides and proteins that result from spontaneous decomposition of normal L-aspartyl and L-asparaginyl residues. It plays a role in the repair and/or degradation of damaged proteins.</text>
</comment>
<keyword evidence="5 7" id="KW-0808">Transferase</keyword>
<dbReference type="NCBIfam" id="NF001453">
    <property type="entry name" value="PRK00312.1"/>
    <property type="match status" value="1"/>
</dbReference>
<keyword evidence="4 7" id="KW-0489">Methyltransferase</keyword>
<evidence type="ECO:0000313" key="8">
    <source>
        <dbReference type="EMBL" id="OYV03010.1"/>
    </source>
</evidence>
<dbReference type="PANTHER" id="PTHR11579:SF0">
    <property type="entry name" value="PROTEIN-L-ISOASPARTATE(D-ASPARTATE) O-METHYLTRANSFERASE"/>
    <property type="match status" value="1"/>
</dbReference>
<dbReference type="Proteomes" id="UP000216312">
    <property type="component" value="Unassembled WGS sequence"/>
</dbReference>
<dbReference type="NCBIfam" id="TIGR00080">
    <property type="entry name" value="pimt"/>
    <property type="match status" value="1"/>
</dbReference>
<dbReference type="EC" id="2.1.1.77" evidence="7"/>
<evidence type="ECO:0000256" key="5">
    <source>
        <dbReference type="ARBA" id="ARBA00022679"/>
    </source>
</evidence>
<dbReference type="InterPro" id="IPR029063">
    <property type="entry name" value="SAM-dependent_MTases_sf"/>
</dbReference>
<keyword evidence="3 7" id="KW-0963">Cytoplasm</keyword>
<comment type="similarity">
    <text evidence="2 7">Belongs to the methyltransferase superfamily. L-isoaspartyl/D-aspartyl protein methyltransferase family.</text>
</comment>
<dbReference type="GO" id="GO:0005737">
    <property type="term" value="C:cytoplasm"/>
    <property type="evidence" value="ECO:0007669"/>
    <property type="project" value="UniProtKB-SubCell"/>
</dbReference>
<dbReference type="CDD" id="cd02440">
    <property type="entry name" value="AdoMet_MTases"/>
    <property type="match status" value="1"/>
</dbReference>
<evidence type="ECO:0000256" key="1">
    <source>
        <dbReference type="ARBA" id="ARBA00004496"/>
    </source>
</evidence>
<dbReference type="Gene3D" id="3.40.50.150">
    <property type="entry name" value="Vaccinia Virus protein VP39"/>
    <property type="match status" value="1"/>
</dbReference>
<evidence type="ECO:0000256" key="6">
    <source>
        <dbReference type="ARBA" id="ARBA00022691"/>
    </source>
</evidence>
<sequence length="226" mass="25506">MIYYRESEPSSEFDKLRKRMVEEQLITRGITDERVISAMLKVPREKFLPPDLRPYAYKDGPLPIGEGQTISQPFMVAYMTEGLELQPMDKVLEIGTGSGYQTAILAEIAREVYTVERIASLLEAARNVLGRLGYTNVYFKVGNGTLGWKEYAPYDKIIVTAAAPEVPKPLIEQLSDGGRIVIPIGSTWSQRIAFVTKRGNKVSMDWGIDCVFVPLVGEYGWREDYQ</sequence>
<comment type="catalytic activity">
    <reaction evidence="7">
        <text>[protein]-L-isoaspartate + S-adenosyl-L-methionine = [protein]-L-isoaspartate alpha-methyl ester + S-adenosyl-L-homocysteine</text>
        <dbReference type="Rhea" id="RHEA:12705"/>
        <dbReference type="Rhea" id="RHEA-COMP:12143"/>
        <dbReference type="Rhea" id="RHEA-COMP:12144"/>
        <dbReference type="ChEBI" id="CHEBI:57856"/>
        <dbReference type="ChEBI" id="CHEBI:59789"/>
        <dbReference type="ChEBI" id="CHEBI:90596"/>
        <dbReference type="ChEBI" id="CHEBI:90598"/>
        <dbReference type="EC" id="2.1.1.77"/>
    </reaction>
</comment>
<reference evidence="9" key="1">
    <citation type="submission" date="2017-07" db="EMBL/GenBank/DDBJ databases">
        <title>Novel pathways for hydrocarbon cycling and metabolic interdependencies in hydrothermal sediment communities.</title>
        <authorList>
            <person name="Dombrowski N."/>
            <person name="Seitz K."/>
            <person name="Teske A."/>
            <person name="Baker B."/>
        </authorList>
    </citation>
    <scope>NUCLEOTIDE SEQUENCE [LARGE SCALE GENOMIC DNA]</scope>
</reference>
<feature type="active site" evidence="7">
    <location>
        <position position="71"/>
    </location>
</feature>
<name>A0A257LUA6_UNCW3</name>
<gene>
    <name evidence="7" type="primary">pcm</name>
    <name evidence="8" type="ORF">CGW93_02855</name>
</gene>
<dbReference type="SUPFAM" id="SSF53335">
    <property type="entry name" value="S-adenosyl-L-methionine-dependent methyltransferases"/>
    <property type="match status" value="1"/>
</dbReference>
<evidence type="ECO:0000256" key="4">
    <source>
        <dbReference type="ARBA" id="ARBA00022603"/>
    </source>
</evidence>
<dbReference type="FunFam" id="3.40.50.150:FF:000010">
    <property type="entry name" value="Protein-L-isoaspartate O-methyltransferase"/>
    <property type="match status" value="1"/>
</dbReference>
<dbReference type="InterPro" id="IPR000682">
    <property type="entry name" value="PCMT"/>
</dbReference>
<dbReference type="EMBL" id="NMUJ01000028">
    <property type="protein sequence ID" value="OYV03010.1"/>
    <property type="molecule type" value="Genomic_DNA"/>
</dbReference>
<dbReference type="HAMAP" id="MF_00090">
    <property type="entry name" value="PIMT"/>
    <property type="match status" value="1"/>
</dbReference>
<accession>A0A257LUA6</accession>
<dbReference type="GO" id="GO:0032259">
    <property type="term" value="P:methylation"/>
    <property type="evidence" value="ECO:0007669"/>
    <property type="project" value="UniProtKB-KW"/>
</dbReference>
<organism evidence="8 9">
    <name type="scientific">candidate division WOR-3 bacterium 4484_18</name>
    <dbReference type="NCBI Taxonomy" id="2020626"/>
    <lineage>
        <taxon>Bacteria</taxon>
        <taxon>Bacteria division WOR-3</taxon>
    </lineage>
</organism>
<keyword evidence="6 7" id="KW-0949">S-adenosyl-L-methionine</keyword>
<evidence type="ECO:0000256" key="7">
    <source>
        <dbReference type="HAMAP-Rule" id="MF_00090"/>
    </source>
</evidence>
<evidence type="ECO:0000256" key="2">
    <source>
        <dbReference type="ARBA" id="ARBA00005369"/>
    </source>
</evidence>
<evidence type="ECO:0000256" key="3">
    <source>
        <dbReference type="ARBA" id="ARBA00022490"/>
    </source>
</evidence>
<proteinExistence type="inferred from homology"/>
<dbReference type="AlphaFoldDB" id="A0A257LUA6"/>